<accession>A0A3R9YGU5</accession>
<dbReference type="NCBIfam" id="TIGR01217">
    <property type="entry name" value="ac_ac_CoA_syn"/>
    <property type="match status" value="1"/>
</dbReference>
<dbReference type="PANTHER" id="PTHR42921:SF1">
    <property type="entry name" value="ACETOACETYL-COA SYNTHETASE"/>
    <property type="match status" value="1"/>
</dbReference>
<dbReference type="InterPro" id="IPR042099">
    <property type="entry name" value="ANL_N_sf"/>
</dbReference>
<dbReference type="GO" id="GO:0006629">
    <property type="term" value="P:lipid metabolic process"/>
    <property type="evidence" value="ECO:0007669"/>
    <property type="project" value="InterPro"/>
</dbReference>
<evidence type="ECO:0000256" key="1">
    <source>
        <dbReference type="ARBA" id="ARBA00006432"/>
    </source>
</evidence>
<dbReference type="GO" id="GO:0005524">
    <property type="term" value="F:ATP binding"/>
    <property type="evidence" value="ECO:0007669"/>
    <property type="project" value="UniProtKB-KW"/>
</dbReference>
<gene>
    <name evidence="7" type="ORF">EJC49_05870</name>
</gene>
<dbReference type="InterPro" id="IPR020845">
    <property type="entry name" value="AMP-binding_CS"/>
</dbReference>
<dbReference type="InterPro" id="IPR045851">
    <property type="entry name" value="AMP-bd_C_sf"/>
</dbReference>
<dbReference type="AlphaFoldDB" id="A0A3R9YGU5"/>
<keyword evidence="2 7" id="KW-0436">Ligase</keyword>
<keyword evidence="3" id="KW-0547">Nucleotide-binding</keyword>
<dbReference type="InterPro" id="IPR032387">
    <property type="entry name" value="ACAS_N"/>
</dbReference>
<keyword evidence="8" id="KW-1185">Reference proteome</keyword>
<dbReference type="EMBL" id="RWKW01000020">
    <property type="protein sequence ID" value="RST87330.1"/>
    <property type="molecule type" value="Genomic_DNA"/>
</dbReference>
<dbReference type="OrthoDB" id="9803968at2"/>
<dbReference type="Proteomes" id="UP000278398">
    <property type="component" value="Unassembled WGS sequence"/>
</dbReference>
<dbReference type="Gene3D" id="3.40.50.12780">
    <property type="entry name" value="N-terminal domain of ligase-like"/>
    <property type="match status" value="1"/>
</dbReference>
<evidence type="ECO:0000256" key="4">
    <source>
        <dbReference type="ARBA" id="ARBA00022840"/>
    </source>
</evidence>
<dbReference type="PROSITE" id="PS00455">
    <property type="entry name" value="AMP_BINDING"/>
    <property type="match status" value="1"/>
</dbReference>
<dbReference type="Pfam" id="PF00501">
    <property type="entry name" value="AMP-binding"/>
    <property type="match status" value="1"/>
</dbReference>
<organism evidence="7 8">
    <name type="scientific">Aquibium carbonis</name>
    <dbReference type="NCBI Taxonomy" id="2495581"/>
    <lineage>
        <taxon>Bacteria</taxon>
        <taxon>Pseudomonadati</taxon>
        <taxon>Pseudomonadota</taxon>
        <taxon>Alphaproteobacteria</taxon>
        <taxon>Hyphomicrobiales</taxon>
        <taxon>Phyllobacteriaceae</taxon>
        <taxon>Aquibium</taxon>
    </lineage>
</organism>
<evidence type="ECO:0000313" key="7">
    <source>
        <dbReference type="EMBL" id="RST87330.1"/>
    </source>
</evidence>
<dbReference type="RefSeq" id="WP_126698529.1">
    <property type="nucleotide sequence ID" value="NZ_RWKW01000020.1"/>
</dbReference>
<sequence>MTIADGDFLWEGSDDFKNASNTAAFMRWLKAKRDVDLADHEALRAWSVDDIEGFWAAVWDYFDIISDAGYDSVLESRTMPGARWFSGSRVNYAEHILRREADHPDRTIFHHVSEVRPRADMSWGELGSQVRMLATWLRGRGIGPGDRVVSYMPNVPETIVAMLAVTAIGAVWSSAAPEFGVKTVVDRFAQIEPKLLFAADGYRFAGRDFSRVAEIEQIVAALPGLQTVVWLDYAGSGARPRLGDVAIVAWEDALAGQPVPRDGFHYERVAPDHPLWVLFSSGTTGLPKAIVHGHAGIIVEHYKTAAFHLNLKPHSCMFFYSTTGWVMWNSLLWGPLMGGRVLLYDGAPSHPGPDLLWRLAAEVDATSFGASPTYVDTMRRQGVVPKDVCDVSSFENVFLAGSPSTPETFAWLREAVKEDLWITSQSGGTEFCSGIVGGTPLLPVHAGEIQTRCLGVDVRVFGDDGRELVGEVGEMVIASPMPSMPIFFWGDEDFARYREAYFDTWPGVWRHGDFMEINARGGCFVHGRSDSTLNRFGVRIGSAEIYRTIDHMEALADSVVVCIEEPGGGFYMPLFVELRDGAVLDDTLLQEIRTRLRTERSPRHVPDEVLAVPAIPYTLSGKKMEVPIRKLLMGWPADKAFSADAMRNPGSMSWFVDFAEKRAAKGEGLYKSLAGR</sequence>
<evidence type="ECO:0000256" key="3">
    <source>
        <dbReference type="ARBA" id="ARBA00022741"/>
    </source>
</evidence>
<protein>
    <submittedName>
        <fullName evidence="7">Acetoacetate--CoA ligase</fullName>
        <ecNumber evidence="7">6.2.1.16</ecNumber>
    </submittedName>
</protein>
<dbReference type="EC" id="6.2.1.16" evidence="7"/>
<dbReference type="GO" id="GO:0030729">
    <property type="term" value="F:acetoacetate-CoA ligase activity"/>
    <property type="evidence" value="ECO:0007669"/>
    <property type="project" value="UniProtKB-EC"/>
</dbReference>
<evidence type="ECO:0000259" key="5">
    <source>
        <dbReference type="Pfam" id="PF00501"/>
    </source>
</evidence>
<dbReference type="InterPro" id="IPR005914">
    <property type="entry name" value="Acac_CoA_synth"/>
</dbReference>
<dbReference type="Gene3D" id="3.30.300.30">
    <property type="match status" value="1"/>
</dbReference>
<evidence type="ECO:0000313" key="8">
    <source>
        <dbReference type="Proteomes" id="UP000278398"/>
    </source>
</evidence>
<feature type="domain" description="AMP-dependent synthetase/ligase" evidence="5">
    <location>
        <begin position="101"/>
        <end position="481"/>
    </location>
</feature>
<reference evidence="7 8" key="1">
    <citation type="submission" date="2018-12" db="EMBL/GenBank/DDBJ databases">
        <title>Mesorhizobium carbonis sp. nov., isolated from coal mine water.</title>
        <authorList>
            <person name="Xin W."/>
            <person name="Xu Z."/>
            <person name="Xiang F."/>
            <person name="Zhang J."/>
            <person name="Xi L."/>
            <person name="Liu J."/>
        </authorList>
    </citation>
    <scope>NUCLEOTIDE SEQUENCE [LARGE SCALE GENOMIC DNA]</scope>
    <source>
        <strain evidence="7 8">B2.3</strain>
    </source>
</reference>
<dbReference type="PANTHER" id="PTHR42921">
    <property type="entry name" value="ACETOACETYL-COA SYNTHETASE"/>
    <property type="match status" value="1"/>
</dbReference>
<comment type="similarity">
    <text evidence="1">Belongs to the ATP-dependent AMP-binding enzyme family.</text>
</comment>
<proteinExistence type="inferred from homology"/>
<dbReference type="NCBIfam" id="NF002937">
    <property type="entry name" value="PRK03584.1"/>
    <property type="match status" value="1"/>
</dbReference>
<feature type="domain" description="Acetyl-coenzyme A synthetase N-terminal" evidence="6">
    <location>
        <begin position="41"/>
        <end position="95"/>
    </location>
</feature>
<comment type="caution">
    <text evidence="7">The sequence shown here is derived from an EMBL/GenBank/DDBJ whole genome shotgun (WGS) entry which is preliminary data.</text>
</comment>
<dbReference type="SUPFAM" id="SSF56801">
    <property type="entry name" value="Acetyl-CoA synthetase-like"/>
    <property type="match status" value="1"/>
</dbReference>
<dbReference type="Pfam" id="PF16177">
    <property type="entry name" value="ACAS_N"/>
    <property type="match status" value="1"/>
</dbReference>
<keyword evidence="4" id="KW-0067">ATP-binding</keyword>
<dbReference type="InterPro" id="IPR000873">
    <property type="entry name" value="AMP-dep_synth/lig_dom"/>
</dbReference>
<evidence type="ECO:0000256" key="2">
    <source>
        <dbReference type="ARBA" id="ARBA00022598"/>
    </source>
</evidence>
<name>A0A3R9YGU5_9HYPH</name>
<evidence type="ECO:0000259" key="6">
    <source>
        <dbReference type="Pfam" id="PF16177"/>
    </source>
</evidence>